<organism evidence="1 2">
    <name type="scientific">Pleomorphomonas diazotrophica</name>
    <dbReference type="NCBI Taxonomy" id="1166257"/>
    <lineage>
        <taxon>Bacteria</taxon>
        <taxon>Pseudomonadati</taxon>
        <taxon>Pseudomonadota</taxon>
        <taxon>Alphaproteobacteria</taxon>
        <taxon>Hyphomicrobiales</taxon>
        <taxon>Pleomorphomonadaceae</taxon>
        <taxon>Pleomorphomonas</taxon>
    </lineage>
</organism>
<keyword evidence="1" id="KW-0418">Kinase</keyword>
<sequence>MLIILGGLPGAGKTTLARALAAELKAVHLRVDTIEQAIRAAKVLTSEVGPAGYMVAYGLAEDNLMLGQTVVADSVNSLNVTRDAWLQVAGRVGVPAVEVEVICSDPAEHRRRVETRPTDVPGLVKPSWDEVIARPYDPWGRGHIVIDSARQGVEQSVAEVISRLPLGRRPTSRSA</sequence>
<dbReference type="Pfam" id="PF13671">
    <property type="entry name" value="AAA_33"/>
    <property type="match status" value="1"/>
</dbReference>
<protein>
    <submittedName>
        <fullName evidence="1">Adenylyl-sulfate kinase</fullName>
    </submittedName>
</protein>
<dbReference type="EMBL" id="PJNW01000012">
    <property type="protein sequence ID" value="PKR88311.1"/>
    <property type="molecule type" value="Genomic_DNA"/>
</dbReference>
<proteinExistence type="predicted"/>
<dbReference type="AlphaFoldDB" id="A0A1I4UPX1"/>
<dbReference type="PANTHER" id="PTHR37807:SF3">
    <property type="entry name" value="OS07G0160300 PROTEIN"/>
    <property type="match status" value="1"/>
</dbReference>
<dbReference type="SUPFAM" id="SSF52540">
    <property type="entry name" value="P-loop containing nucleoside triphosphate hydrolases"/>
    <property type="match status" value="1"/>
</dbReference>
<dbReference type="InterPro" id="IPR027417">
    <property type="entry name" value="P-loop_NTPase"/>
</dbReference>
<name>A0A1I4UPX1_9HYPH</name>
<keyword evidence="1" id="KW-0808">Transferase</keyword>
<gene>
    <name evidence="1" type="ORF">CXZ10_14910</name>
</gene>
<dbReference type="Gene3D" id="3.40.50.300">
    <property type="entry name" value="P-loop containing nucleotide triphosphate hydrolases"/>
    <property type="match status" value="1"/>
</dbReference>
<reference evidence="1 2" key="1">
    <citation type="submission" date="2017-12" db="EMBL/GenBank/DDBJ databases">
        <title>Anaerobic carbon monoxide metabolism by Pleomorphomonas carboxyditropha sp. nov., a new mesophilic hydrogenogenic carboxidotroph.</title>
        <authorList>
            <person name="Esquivel-Elizondo S."/>
            <person name="Krajmalnik-Brown R."/>
        </authorList>
    </citation>
    <scope>NUCLEOTIDE SEQUENCE [LARGE SCALE GENOMIC DNA]</scope>
    <source>
        <strain evidence="1 2">R5-392</strain>
    </source>
</reference>
<dbReference type="RefSeq" id="WP_101290155.1">
    <property type="nucleotide sequence ID" value="NZ_FOUQ01000008.1"/>
</dbReference>
<keyword evidence="2" id="KW-1185">Reference proteome</keyword>
<dbReference type="PANTHER" id="PTHR37807">
    <property type="entry name" value="OS07G0160300 PROTEIN"/>
    <property type="match status" value="1"/>
</dbReference>
<comment type="caution">
    <text evidence="1">The sequence shown here is derived from an EMBL/GenBank/DDBJ whole genome shotgun (WGS) entry which is preliminary data.</text>
</comment>
<accession>A0A1I4UPX1</accession>
<dbReference type="Proteomes" id="UP000233491">
    <property type="component" value="Unassembled WGS sequence"/>
</dbReference>
<evidence type="ECO:0000313" key="1">
    <source>
        <dbReference type="EMBL" id="PKR88311.1"/>
    </source>
</evidence>
<dbReference type="OrthoDB" id="3819922at2"/>
<dbReference type="GO" id="GO:0016301">
    <property type="term" value="F:kinase activity"/>
    <property type="evidence" value="ECO:0007669"/>
    <property type="project" value="UniProtKB-KW"/>
</dbReference>
<evidence type="ECO:0000313" key="2">
    <source>
        <dbReference type="Proteomes" id="UP000233491"/>
    </source>
</evidence>